<protein>
    <submittedName>
        <fullName evidence="1">Uncharacterized protein</fullName>
    </submittedName>
</protein>
<dbReference type="OrthoDB" id="8634504at2"/>
<proteinExistence type="predicted"/>
<sequence>MDASSLIALFGQETGVALTLNEAGTASLAFESGLALHLEHDPQADLLHCYVVLGQAPADPMCRHDVFRRMLAANAFGRDTEGATLGLDEITGEFLLSRRLELPRTDTAWLRATVESMAAVAADWLRRLDGTARDVAPAPAPGDLPPDFGLRV</sequence>
<evidence type="ECO:0000313" key="1">
    <source>
        <dbReference type="EMBL" id="CDM23312.1"/>
    </source>
</evidence>
<dbReference type="EMBL" id="HG916765">
    <property type="protein sequence ID" value="CDM23312.1"/>
    <property type="molecule type" value="Genomic_DNA"/>
</dbReference>
<dbReference type="CDD" id="cd16364">
    <property type="entry name" value="T3SC_I-like"/>
    <property type="match status" value="1"/>
</dbReference>
<name>W8X208_CASD6</name>
<dbReference type="HOGENOM" id="CLU_1719045_0_0_4"/>
<dbReference type="SUPFAM" id="SSF69635">
    <property type="entry name" value="Type III secretory system chaperone-like"/>
    <property type="match status" value="1"/>
</dbReference>
<keyword evidence="2" id="KW-1185">Reference proteome</keyword>
<dbReference type="InterPro" id="IPR010261">
    <property type="entry name" value="Tir_chaperone"/>
</dbReference>
<organism evidence="1 2">
    <name type="scientific">Castellaniella defragrans (strain DSM 12143 / CCUG 39792 / 65Phen)</name>
    <name type="common">Alcaligenes defragrans</name>
    <dbReference type="NCBI Taxonomy" id="1437824"/>
    <lineage>
        <taxon>Bacteria</taxon>
        <taxon>Pseudomonadati</taxon>
        <taxon>Pseudomonadota</taxon>
        <taxon>Betaproteobacteria</taxon>
        <taxon>Burkholderiales</taxon>
        <taxon>Alcaligenaceae</taxon>
        <taxon>Castellaniella</taxon>
    </lineage>
</organism>
<dbReference type="AlphaFoldDB" id="W8X208"/>
<reference evidence="1 2" key="1">
    <citation type="journal article" date="2014" name="BMC Microbiol.">
        <title>The oxygen-independent metabolism of cyclic monoterpenes in Castellaniella defragrans 65Phen.</title>
        <authorList>
            <person name="Petasch J."/>
            <person name="Disch E.M."/>
            <person name="Markert S."/>
            <person name="Becher D."/>
            <person name="Schweder T."/>
            <person name="Huttel B."/>
            <person name="Reinhardt R."/>
            <person name="Harder J."/>
        </authorList>
    </citation>
    <scope>NUCLEOTIDE SEQUENCE [LARGE SCALE GENOMIC DNA]</scope>
    <source>
        <strain evidence="1">65Phen</strain>
    </source>
</reference>
<dbReference type="Pfam" id="PF05932">
    <property type="entry name" value="CesT"/>
    <property type="match status" value="1"/>
</dbReference>
<dbReference type="RefSeq" id="WP_043680403.1">
    <property type="nucleotide sequence ID" value="NZ_HG916765.1"/>
</dbReference>
<dbReference type="eggNOG" id="ENOG50301ND">
    <property type="taxonomic scope" value="Bacteria"/>
</dbReference>
<dbReference type="GO" id="GO:0030254">
    <property type="term" value="P:protein secretion by the type III secretion system"/>
    <property type="evidence" value="ECO:0007669"/>
    <property type="project" value="InterPro"/>
</dbReference>
<dbReference type="Proteomes" id="UP000019805">
    <property type="component" value="Chromosome"/>
</dbReference>
<dbReference type="STRING" id="1437824.BN940_04191"/>
<accession>W8X208</accession>
<dbReference type="Gene3D" id="3.30.1460.10">
    <property type="match status" value="1"/>
</dbReference>
<evidence type="ECO:0000313" key="2">
    <source>
        <dbReference type="Proteomes" id="UP000019805"/>
    </source>
</evidence>
<gene>
    <name evidence="1" type="ORF">BN940_04191</name>
</gene>
<dbReference type="KEGG" id="cdn:BN940_04191"/>